<dbReference type="EC" id="2.7.7.65" evidence="3"/>
<feature type="domain" description="GGDEF" evidence="2">
    <location>
        <begin position="216"/>
        <end position="344"/>
    </location>
</feature>
<dbReference type="SMART" id="SM00267">
    <property type="entry name" value="GGDEF"/>
    <property type="match status" value="1"/>
</dbReference>
<dbReference type="SUPFAM" id="SSF55073">
    <property type="entry name" value="Nucleotide cyclase"/>
    <property type="match status" value="1"/>
</dbReference>
<evidence type="ECO:0000256" key="1">
    <source>
        <dbReference type="SAM" id="Phobius"/>
    </source>
</evidence>
<gene>
    <name evidence="3" type="ORF">ACFOSB_12830</name>
</gene>
<dbReference type="InterPro" id="IPR029787">
    <property type="entry name" value="Nucleotide_cyclase"/>
</dbReference>
<accession>A0ABV7Z9Q1</accession>
<protein>
    <submittedName>
        <fullName evidence="3">Diguanylate cyclase</fullName>
        <ecNumber evidence="3">2.7.7.65</ecNumber>
    </submittedName>
</protein>
<dbReference type="Proteomes" id="UP001595803">
    <property type="component" value="Unassembled WGS sequence"/>
</dbReference>
<reference evidence="4" key="1">
    <citation type="journal article" date="2019" name="Int. J. Syst. Evol. Microbiol.">
        <title>The Global Catalogue of Microorganisms (GCM) 10K type strain sequencing project: providing services to taxonomists for standard genome sequencing and annotation.</title>
        <authorList>
            <consortium name="The Broad Institute Genomics Platform"/>
            <consortium name="The Broad Institute Genome Sequencing Center for Infectious Disease"/>
            <person name="Wu L."/>
            <person name="Ma J."/>
        </authorList>
    </citation>
    <scope>NUCLEOTIDE SEQUENCE [LARGE SCALE GENOMIC DNA]</scope>
    <source>
        <strain evidence="4">CCTCC AB 2017081</strain>
    </source>
</reference>
<dbReference type="InterPro" id="IPR000160">
    <property type="entry name" value="GGDEF_dom"/>
</dbReference>
<feature type="transmembrane region" description="Helical" evidence="1">
    <location>
        <begin position="74"/>
        <end position="91"/>
    </location>
</feature>
<keyword evidence="1" id="KW-0472">Membrane</keyword>
<evidence type="ECO:0000259" key="2">
    <source>
        <dbReference type="PROSITE" id="PS50887"/>
    </source>
</evidence>
<dbReference type="Gene3D" id="3.30.70.270">
    <property type="match status" value="1"/>
</dbReference>
<dbReference type="RefSeq" id="WP_322473569.1">
    <property type="nucleotide sequence ID" value="NZ_JBHRZG010000013.1"/>
</dbReference>
<organism evidence="3 4">
    <name type="scientific">Deinococcus rufus</name>
    <dbReference type="NCBI Taxonomy" id="2136097"/>
    <lineage>
        <taxon>Bacteria</taxon>
        <taxon>Thermotogati</taxon>
        <taxon>Deinococcota</taxon>
        <taxon>Deinococci</taxon>
        <taxon>Deinococcales</taxon>
        <taxon>Deinococcaceae</taxon>
        <taxon>Deinococcus</taxon>
    </lineage>
</organism>
<feature type="transmembrane region" description="Helical" evidence="1">
    <location>
        <begin position="123"/>
        <end position="141"/>
    </location>
</feature>
<dbReference type="InterPro" id="IPR043128">
    <property type="entry name" value="Rev_trsase/Diguanyl_cyclase"/>
</dbReference>
<dbReference type="PANTHER" id="PTHR45138">
    <property type="entry name" value="REGULATORY COMPONENTS OF SENSORY TRANSDUCTION SYSTEM"/>
    <property type="match status" value="1"/>
</dbReference>
<feature type="transmembrane region" description="Helical" evidence="1">
    <location>
        <begin position="45"/>
        <end position="62"/>
    </location>
</feature>
<comment type="caution">
    <text evidence="3">The sequence shown here is derived from an EMBL/GenBank/DDBJ whole genome shotgun (WGS) entry which is preliminary data.</text>
</comment>
<keyword evidence="4" id="KW-1185">Reference proteome</keyword>
<dbReference type="EMBL" id="JBHRZG010000013">
    <property type="protein sequence ID" value="MFC3833744.1"/>
    <property type="molecule type" value="Genomic_DNA"/>
</dbReference>
<feature type="transmembrane region" description="Helical" evidence="1">
    <location>
        <begin position="147"/>
        <end position="167"/>
    </location>
</feature>
<feature type="transmembrane region" description="Helical" evidence="1">
    <location>
        <begin position="19"/>
        <end position="39"/>
    </location>
</feature>
<proteinExistence type="predicted"/>
<dbReference type="NCBIfam" id="TIGR00254">
    <property type="entry name" value="GGDEF"/>
    <property type="match status" value="1"/>
</dbReference>
<dbReference type="CDD" id="cd01949">
    <property type="entry name" value="GGDEF"/>
    <property type="match status" value="1"/>
</dbReference>
<evidence type="ECO:0000313" key="3">
    <source>
        <dbReference type="EMBL" id="MFC3833744.1"/>
    </source>
</evidence>
<name>A0ABV7Z9Q1_9DEIO</name>
<dbReference type="PANTHER" id="PTHR45138:SF9">
    <property type="entry name" value="DIGUANYLATE CYCLASE DGCM-RELATED"/>
    <property type="match status" value="1"/>
</dbReference>
<dbReference type="Pfam" id="PF00990">
    <property type="entry name" value="GGDEF"/>
    <property type="match status" value="1"/>
</dbReference>
<dbReference type="InterPro" id="IPR050469">
    <property type="entry name" value="Diguanylate_Cyclase"/>
</dbReference>
<dbReference type="PROSITE" id="PS50887">
    <property type="entry name" value="GGDEF"/>
    <property type="match status" value="1"/>
</dbReference>
<feature type="transmembrane region" description="Helical" evidence="1">
    <location>
        <begin position="97"/>
        <end position="116"/>
    </location>
</feature>
<keyword evidence="1" id="KW-1133">Transmembrane helix</keyword>
<keyword evidence="1" id="KW-0812">Transmembrane</keyword>
<keyword evidence="3" id="KW-0548">Nucleotidyltransferase</keyword>
<sequence length="351" mass="37875">MPVEDPPERHLDRVRLRGYIVICLSGVVAFSALTVLSSSTEIQRYIYAASAAGNLLLLLGVLTSRIRAQQVDTILGWGADIGAAVTVWAVSRNLGPMSGQTVAFFGIFLVVWFGVLPLRTASVRAALLVGAVAVIGAVRSPPEPVPVIVFALLALLVGQMTASGRVIRHEASEKAHYANLAMTDMLTGLLNRRALHGAMNAYYAGGTRGAGRTQRTQLGILLLDLDHFKNINDSYGHDVGDSVLQHVAGVLRACAGPDDQVARWGGEEFLMLVITDERADLERRATQIIATLRAIHSGLPPVTVSIGIAHVSEAKDVDNLLRLADRRLYRAKRSGRDRVNKDTLIRLPDEG</sequence>
<dbReference type="GO" id="GO:0052621">
    <property type="term" value="F:diguanylate cyclase activity"/>
    <property type="evidence" value="ECO:0007669"/>
    <property type="project" value="UniProtKB-EC"/>
</dbReference>
<evidence type="ECO:0000313" key="4">
    <source>
        <dbReference type="Proteomes" id="UP001595803"/>
    </source>
</evidence>
<keyword evidence="3" id="KW-0808">Transferase</keyword>